<dbReference type="PANTHER" id="PTHR10910">
    <property type="entry name" value="EUKARYOTE SPECIFIC DSRNA BINDING PROTEIN"/>
    <property type="match status" value="1"/>
</dbReference>
<dbReference type="GO" id="GO:0005730">
    <property type="term" value="C:nucleolus"/>
    <property type="evidence" value="ECO:0007669"/>
    <property type="project" value="TreeGrafter"/>
</dbReference>
<proteinExistence type="predicted"/>
<dbReference type="PANTHER" id="PTHR10910:SF144">
    <property type="entry name" value="A TO I EDITASE DOMAIN-CONTAINING PROTEIN-RELATED"/>
    <property type="match status" value="1"/>
</dbReference>
<sequence length="780" mass="86329">MVLHELFKNIGEDYEEVEGVPKRYRCTLTVNDRKFQMLSANKKAAKQKCAELVVRDLRPDLHVAPFEEGITAKAVPVVPKVENASVTAAAGNGQSNKRSAAPDAAKKPANAKKPKLTPVESALSLLDLMQKIISELPEKHNPVFEAVENPKPEEPKEVKTEVESSPAAEKKPNEKKGWGRKYSQYTVTLKFAEQNKQYSKVGSNRGILKDLCIREALRDLFKVPLEDIITVARRHASNRLGSDMNILQCLHTICSILNCTVTLETDFAEDKPIGDGKAYFQGKCTIIDLSNNDTEFTTTSPALHSKPLAKEYAAQEMLKSYFKIDPANCPKGDSLASQGPAAVLHAMLNKQTKQRTKVVYEFKDNVPPVAGQPTTVFYCDCVVDEKDRYTGSGRSKKLAKNEAAMVALKKIFSIDFDPNATYPLALSARAMAESKVSPLCKMISEFCKREYHQMAQYYHIMASNQIACFVLINENEEKRLLSIGSSIQYVVEPDTLNGANGTAIIHMDPIVLARRALLRNFISELEVLETNSEASIFEKKADGKAALKSNLKLVLYSNYSPVCSFSVDDAEKKSLAYVTPTSLAAVPGDVLSYESIKGTKTLRIHCTADKVLKWNAIGVQGALLSNIIQPVFISSIFFGSEAPVSDESLKFALRGRLAHGDEGRELAVESMPVQMRLHSGPSHLWIRGFDALETLDYNTGRTSKGSPSRLCKAELFEAYRKLATVNQSVIDYSKAKEQSSEYQYEKKVFYEKLEAAGLGKWQTKPAALADQFTLAAFDTV</sequence>
<dbReference type="EnsemblMetazoa" id="CJA17309.1">
    <property type="protein sequence ID" value="CJA17309.1"/>
    <property type="gene ID" value="WBGene00136513"/>
</dbReference>
<dbReference type="PROSITE" id="PS50137">
    <property type="entry name" value="DS_RBD"/>
    <property type="match status" value="2"/>
</dbReference>
<accession>A0A8R1I0J5</accession>
<dbReference type="InterPro" id="IPR014720">
    <property type="entry name" value="dsRBD_dom"/>
</dbReference>
<dbReference type="GO" id="GO:0005737">
    <property type="term" value="C:cytoplasm"/>
    <property type="evidence" value="ECO:0007669"/>
    <property type="project" value="TreeGrafter"/>
</dbReference>
<evidence type="ECO:0000259" key="3">
    <source>
        <dbReference type="PROSITE" id="PS50137"/>
    </source>
</evidence>
<dbReference type="GO" id="GO:0006396">
    <property type="term" value="P:RNA processing"/>
    <property type="evidence" value="ECO:0007669"/>
    <property type="project" value="InterPro"/>
</dbReference>
<keyword evidence="6" id="KW-1185">Reference proteome</keyword>
<dbReference type="SUPFAM" id="SSF54768">
    <property type="entry name" value="dsRNA-binding domain-like"/>
    <property type="match status" value="2"/>
</dbReference>
<dbReference type="AlphaFoldDB" id="A0A8R1I0J5"/>
<dbReference type="SMART" id="SM00552">
    <property type="entry name" value="ADEAMc"/>
    <property type="match status" value="1"/>
</dbReference>
<dbReference type="Proteomes" id="UP000005237">
    <property type="component" value="Unassembled WGS sequence"/>
</dbReference>
<dbReference type="GO" id="GO:0003726">
    <property type="term" value="F:double-stranded RNA adenosine deaminase activity"/>
    <property type="evidence" value="ECO:0007669"/>
    <property type="project" value="TreeGrafter"/>
</dbReference>
<evidence type="ECO:0000259" key="4">
    <source>
        <dbReference type="PROSITE" id="PS50141"/>
    </source>
</evidence>
<protein>
    <recommendedName>
        <fullName evidence="7">Adenosine deaminase</fullName>
    </recommendedName>
</protein>
<reference evidence="5" key="2">
    <citation type="submission" date="2022-06" db="UniProtKB">
        <authorList>
            <consortium name="EnsemblMetazoa"/>
        </authorList>
    </citation>
    <scope>IDENTIFICATION</scope>
    <source>
        <strain evidence="5">DF5081</strain>
    </source>
</reference>
<evidence type="ECO:0000256" key="1">
    <source>
        <dbReference type="PROSITE-ProRule" id="PRU00266"/>
    </source>
</evidence>
<dbReference type="Pfam" id="PF02137">
    <property type="entry name" value="A_deamin"/>
    <property type="match status" value="1"/>
</dbReference>
<dbReference type="CDD" id="cd00048">
    <property type="entry name" value="DSRM_SF"/>
    <property type="match status" value="2"/>
</dbReference>
<feature type="domain" description="DRBM" evidence="3">
    <location>
        <begin position="339"/>
        <end position="413"/>
    </location>
</feature>
<feature type="region of interest" description="Disordered" evidence="2">
    <location>
        <begin position="143"/>
        <end position="176"/>
    </location>
</feature>
<dbReference type="Pfam" id="PF00035">
    <property type="entry name" value="dsrm"/>
    <property type="match status" value="2"/>
</dbReference>
<reference evidence="6" key="1">
    <citation type="submission" date="2010-08" db="EMBL/GenBank/DDBJ databases">
        <authorList>
            <consortium name="Caenorhabditis japonica Sequencing Consortium"/>
            <person name="Wilson R.K."/>
        </authorList>
    </citation>
    <scope>NUCLEOTIDE SEQUENCE [LARGE SCALE GENOMIC DNA]</scope>
    <source>
        <strain evidence="6">DF5081</strain>
    </source>
</reference>
<evidence type="ECO:0000313" key="5">
    <source>
        <dbReference type="EnsemblMetazoa" id="CJA17309.1"/>
    </source>
</evidence>
<evidence type="ECO:0008006" key="7">
    <source>
        <dbReference type="Google" id="ProtNLM"/>
    </source>
</evidence>
<dbReference type="InterPro" id="IPR002466">
    <property type="entry name" value="A_deamin"/>
</dbReference>
<name>A0A8R1I0J5_CAEJA</name>
<evidence type="ECO:0000313" key="6">
    <source>
        <dbReference type="Proteomes" id="UP000005237"/>
    </source>
</evidence>
<dbReference type="PROSITE" id="PS50141">
    <property type="entry name" value="A_DEAMIN_EDITASE"/>
    <property type="match status" value="1"/>
</dbReference>
<feature type="region of interest" description="Disordered" evidence="2">
    <location>
        <begin position="88"/>
        <end position="116"/>
    </location>
</feature>
<dbReference type="GO" id="GO:0003725">
    <property type="term" value="F:double-stranded RNA binding"/>
    <property type="evidence" value="ECO:0007669"/>
    <property type="project" value="TreeGrafter"/>
</dbReference>
<dbReference type="SMART" id="SM00358">
    <property type="entry name" value="DSRM"/>
    <property type="match status" value="2"/>
</dbReference>
<dbReference type="GO" id="GO:0008251">
    <property type="term" value="F:tRNA-specific adenosine deaminase activity"/>
    <property type="evidence" value="ECO:0007669"/>
    <property type="project" value="TreeGrafter"/>
</dbReference>
<feature type="domain" description="DRBM" evidence="3">
    <location>
        <begin position="1"/>
        <end position="59"/>
    </location>
</feature>
<dbReference type="GO" id="GO:0006382">
    <property type="term" value="P:adenosine to inosine editing"/>
    <property type="evidence" value="ECO:0007669"/>
    <property type="project" value="TreeGrafter"/>
</dbReference>
<feature type="domain" description="A to I editase" evidence="4">
    <location>
        <begin position="482"/>
        <end position="765"/>
    </location>
</feature>
<keyword evidence="1" id="KW-0694">RNA-binding</keyword>
<organism evidence="5 6">
    <name type="scientific">Caenorhabditis japonica</name>
    <dbReference type="NCBI Taxonomy" id="281687"/>
    <lineage>
        <taxon>Eukaryota</taxon>
        <taxon>Metazoa</taxon>
        <taxon>Ecdysozoa</taxon>
        <taxon>Nematoda</taxon>
        <taxon>Chromadorea</taxon>
        <taxon>Rhabditida</taxon>
        <taxon>Rhabditina</taxon>
        <taxon>Rhabditomorpha</taxon>
        <taxon>Rhabditoidea</taxon>
        <taxon>Rhabditidae</taxon>
        <taxon>Peloderinae</taxon>
        <taxon>Caenorhabditis</taxon>
    </lineage>
</organism>
<evidence type="ECO:0000256" key="2">
    <source>
        <dbReference type="SAM" id="MobiDB-lite"/>
    </source>
</evidence>
<dbReference type="Gene3D" id="3.30.160.20">
    <property type="match status" value="2"/>
</dbReference>